<dbReference type="EMBL" id="CADIKF010000035">
    <property type="protein sequence ID" value="CAB3763760.1"/>
    <property type="molecule type" value="Genomic_DNA"/>
</dbReference>
<keyword evidence="3" id="KW-1185">Reference proteome</keyword>
<organism evidence="2 3">
    <name type="scientific">Paraburkholderia solisilvae</name>
    <dbReference type="NCBI Taxonomy" id="624376"/>
    <lineage>
        <taxon>Bacteria</taxon>
        <taxon>Pseudomonadati</taxon>
        <taxon>Pseudomonadota</taxon>
        <taxon>Betaproteobacteria</taxon>
        <taxon>Burkholderiales</taxon>
        <taxon>Burkholderiaceae</taxon>
        <taxon>Paraburkholderia</taxon>
    </lineage>
</organism>
<dbReference type="RefSeq" id="WP_175113007.1">
    <property type="nucleotide sequence ID" value="NZ_CADIKF010000035.1"/>
</dbReference>
<evidence type="ECO:0000256" key="1">
    <source>
        <dbReference type="SAM" id="MobiDB-lite"/>
    </source>
</evidence>
<protein>
    <recommendedName>
        <fullName evidence="4">DUF3318 domain-containing protein</fullName>
    </recommendedName>
</protein>
<feature type="region of interest" description="Disordered" evidence="1">
    <location>
        <begin position="143"/>
        <end position="167"/>
    </location>
</feature>
<dbReference type="Proteomes" id="UP000494329">
    <property type="component" value="Unassembled WGS sequence"/>
</dbReference>
<dbReference type="InterPro" id="IPR021751">
    <property type="entry name" value="DUF3318"/>
</dbReference>
<reference evidence="2 3" key="1">
    <citation type="submission" date="2020-04" db="EMBL/GenBank/DDBJ databases">
        <authorList>
            <person name="De Canck E."/>
        </authorList>
    </citation>
    <scope>NUCLEOTIDE SEQUENCE [LARGE SCALE GENOMIC DNA]</scope>
    <source>
        <strain evidence="2 3">LMG 29739</strain>
    </source>
</reference>
<dbReference type="Pfam" id="PF11780">
    <property type="entry name" value="DUF3318"/>
    <property type="match status" value="1"/>
</dbReference>
<evidence type="ECO:0000313" key="3">
    <source>
        <dbReference type="Proteomes" id="UP000494329"/>
    </source>
</evidence>
<gene>
    <name evidence="2" type="ORF">LMG29739_04192</name>
</gene>
<evidence type="ECO:0000313" key="2">
    <source>
        <dbReference type="EMBL" id="CAB3763760.1"/>
    </source>
</evidence>
<dbReference type="AlphaFoldDB" id="A0A6J5EB01"/>
<accession>A0A6J5EB01</accession>
<evidence type="ECO:0008006" key="4">
    <source>
        <dbReference type="Google" id="ProtNLM"/>
    </source>
</evidence>
<name>A0A6J5EB01_9BURK</name>
<proteinExistence type="predicted"/>
<sequence length="167" mass="18151">MSHVHPDATFRRQHSATKNLSTPQLRALRKELLIVRADVERMELAQATTDLRQAVIHFSWLKFVLPGFASMRWGARGATSKGIGTLLKQYPLISSLVSLLLARPLRTSVVATAKPVLKWGSLALGVWEAYRIWQQVRRETGGHAGKSAASRAGADTGARPSGTDAGG</sequence>